<dbReference type="WBParaSite" id="nRc.2.0.1.t32761-RA">
    <property type="protein sequence ID" value="nRc.2.0.1.t32761-RA"/>
    <property type="gene ID" value="nRc.2.0.1.g32761"/>
</dbReference>
<name>A0A915K364_ROMCU</name>
<sequence length="106" mass="12113">MKKKEKIGKAALDVPERYIDDESAVSALNQYAQIIHSIVGHNTSLGVTLKNGMKVLLFDDPWHQIGETTVVMDFKFGGKDRGNFMSWGPSHYKMIMIWEKRPNFVE</sequence>
<dbReference type="Proteomes" id="UP000887565">
    <property type="component" value="Unplaced"/>
</dbReference>
<evidence type="ECO:0000313" key="2">
    <source>
        <dbReference type="WBParaSite" id="nRc.2.0.1.t32761-RA"/>
    </source>
</evidence>
<protein>
    <submittedName>
        <fullName evidence="2">Uncharacterized protein</fullName>
    </submittedName>
</protein>
<evidence type="ECO:0000313" key="1">
    <source>
        <dbReference type="Proteomes" id="UP000887565"/>
    </source>
</evidence>
<keyword evidence="1" id="KW-1185">Reference proteome</keyword>
<dbReference type="AlphaFoldDB" id="A0A915K364"/>
<accession>A0A915K364</accession>
<reference evidence="2" key="1">
    <citation type="submission" date="2022-11" db="UniProtKB">
        <authorList>
            <consortium name="WormBaseParasite"/>
        </authorList>
    </citation>
    <scope>IDENTIFICATION</scope>
</reference>
<organism evidence="1 2">
    <name type="scientific">Romanomermis culicivorax</name>
    <name type="common">Nematode worm</name>
    <dbReference type="NCBI Taxonomy" id="13658"/>
    <lineage>
        <taxon>Eukaryota</taxon>
        <taxon>Metazoa</taxon>
        <taxon>Ecdysozoa</taxon>
        <taxon>Nematoda</taxon>
        <taxon>Enoplea</taxon>
        <taxon>Dorylaimia</taxon>
        <taxon>Mermithida</taxon>
        <taxon>Mermithoidea</taxon>
        <taxon>Mermithidae</taxon>
        <taxon>Romanomermis</taxon>
    </lineage>
</organism>
<proteinExistence type="predicted"/>